<evidence type="ECO:0000313" key="3">
    <source>
        <dbReference type="Proteomes" id="UP000543836"/>
    </source>
</evidence>
<evidence type="ECO:0000256" key="1">
    <source>
        <dbReference type="SAM" id="MobiDB-lite"/>
    </source>
</evidence>
<feature type="region of interest" description="Disordered" evidence="1">
    <location>
        <begin position="48"/>
        <end position="73"/>
    </location>
</feature>
<organism evidence="2 3">
    <name type="scientific">Rhizobium leucaenae</name>
    <dbReference type="NCBI Taxonomy" id="29450"/>
    <lineage>
        <taxon>Bacteria</taxon>
        <taxon>Pseudomonadati</taxon>
        <taxon>Pseudomonadota</taxon>
        <taxon>Alphaproteobacteria</taxon>
        <taxon>Hyphomicrobiales</taxon>
        <taxon>Rhizobiaceae</taxon>
        <taxon>Rhizobium/Agrobacterium group</taxon>
        <taxon>Rhizobium</taxon>
    </lineage>
</organism>
<protein>
    <submittedName>
        <fullName evidence="2">Uncharacterized protein</fullName>
    </submittedName>
</protein>
<evidence type="ECO:0000313" key="2">
    <source>
        <dbReference type="EMBL" id="MBB4571134.1"/>
    </source>
</evidence>
<dbReference type="AlphaFoldDB" id="A0A7W6ZYJ5"/>
<dbReference type="OrthoDB" id="8302037at2"/>
<dbReference type="RefSeq" id="WP_037136255.1">
    <property type="nucleotide sequence ID" value="NZ_JACIIG010000019.1"/>
</dbReference>
<keyword evidence="3" id="KW-1185">Reference proteome</keyword>
<dbReference type="GeneID" id="32525789"/>
<name>A0A7W6ZYJ5_9HYPH</name>
<accession>A0A7W6ZYJ5</accession>
<dbReference type="EMBL" id="JACIIG010000019">
    <property type="protein sequence ID" value="MBB4571134.1"/>
    <property type="molecule type" value="Genomic_DNA"/>
</dbReference>
<sequence length="73" mass="7909">MADTQKMLLEIKQGLAQLVDKFTADGADRGYVLDALANEVEVLRGAAHREPLRASGKGVEEEPSNDWPAADTK</sequence>
<reference evidence="2 3" key="1">
    <citation type="submission" date="2020-08" db="EMBL/GenBank/DDBJ databases">
        <title>Genomic Encyclopedia of Type Strains, Phase IV (KMG-V): Genome sequencing to study the core and pangenomes of soil and plant-associated prokaryotes.</title>
        <authorList>
            <person name="Whitman W."/>
        </authorList>
    </citation>
    <scope>NUCLEOTIDE SEQUENCE [LARGE SCALE GENOMIC DNA]</scope>
    <source>
        <strain evidence="2 3">SEMIA 492</strain>
    </source>
</reference>
<proteinExistence type="predicted"/>
<dbReference type="Proteomes" id="UP000543836">
    <property type="component" value="Unassembled WGS sequence"/>
</dbReference>
<comment type="caution">
    <text evidence="2">The sequence shown here is derived from an EMBL/GenBank/DDBJ whole genome shotgun (WGS) entry which is preliminary data.</text>
</comment>
<gene>
    <name evidence="2" type="ORF">GGE60_005292</name>
</gene>